<evidence type="ECO:0000256" key="1">
    <source>
        <dbReference type="SAM" id="MobiDB-lite"/>
    </source>
</evidence>
<keyword evidence="3" id="KW-1185">Reference proteome</keyword>
<dbReference type="RefSeq" id="WP_086444730.1">
    <property type="nucleotide sequence ID" value="NZ_CP147248.1"/>
</dbReference>
<gene>
    <name evidence="2" type="ORF">A5866_000008</name>
</gene>
<evidence type="ECO:0000313" key="2">
    <source>
        <dbReference type="EMBL" id="WYJ84950.1"/>
    </source>
</evidence>
<reference evidence="3" key="1">
    <citation type="submission" date="2017-05" db="EMBL/GenBank/DDBJ databases">
        <title>The Genome Sequence of EEnterococcus faecalis 9F2_4866.</title>
        <authorList>
            <consortium name="The Broad Institute Genomics Platform"/>
            <consortium name="The Broad Institute Genomic Center for Infectious Diseases"/>
            <person name="Earl A."/>
            <person name="Manson A."/>
            <person name="Schwartman J."/>
            <person name="Gilmore M."/>
            <person name="Abouelleil A."/>
            <person name="Cao P."/>
            <person name="Chapman S."/>
            <person name="Cusick C."/>
            <person name="Shea T."/>
            <person name="Young S."/>
            <person name="Neafsey D."/>
            <person name="Nusbaum C."/>
            <person name="Birren B."/>
        </authorList>
    </citation>
    <scope>NUCLEOTIDE SEQUENCE [LARGE SCALE GENOMIC DNA]</scope>
    <source>
        <strain evidence="3">12C11_DIV0727</strain>
    </source>
</reference>
<evidence type="ECO:0000313" key="3">
    <source>
        <dbReference type="Proteomes" id="UP000195080"/>
    </source>
</evidence>
<dbReference type="Proteomes" id="UP000195080">
    <property type="component" value="Chromosome"/>
</dbReference>
<dbReference type="EMBL" id="CP147248">
    <property type="protein sequence ID" value="WYJ84950.1"/>
    <property type="molecule type" value="Genomic_DNA"/>
</dbReference>
<evidence type="ECO:0008006" key="4">
    <source>
        <dbReference type="Google" id="ProtNLM"/>
    </source>
</evidence>
<proteinExistence type="predicted"/>
<organism evidence="2 3">
    <name type="scientific">Candidatus Enterococcus lemimoniae</name>
    <dbReference type="NCBI Taxonomy" id="1834167"/>
    <lineage>
        <taxon>Bacteria</taxon>
        <taxon>Bacillati</taxon>
        <taxon>Bacillota</taxon>
        <taxon>Bacilli</taxon>
        <taxon>Lactobacillales</taxon>
        <taxon>Enterococcaceae</taxon>
        <taxon>Enterococcus</taxon>
    </lineage>
</organism>
<name>A0ABZ2T0U4_9ENTE</name>
<feature type="region of interest" description="Disordered" evidence="1">
    <location>
        <begin position="1"/>
        <end position="29"/>
    </location>
</feature>
<sequence>MQEKNIDDIARANDWGSPKTLERHFDDHGVETNSKNLEDYAKKARDLYNKRGSINSKTDSDGITRVYDDTTGLFGAYNRDGSSRAIFKPTKEKDYWNRQPGK</sequence>
<protein>
    <recommendedName>
        <fullName evidence="4">Bacterial toxin 50 domain-containing protein</fullName>
    </recommendedName>
</protein>
<reference evidence="2 3" key="2">
    <citation type="submission" date="2024-03" db="EMBL/GenBank/DDBJ databases">
        <title>The Genome Sequence of Enterococcus sp. DIV0727d.</title>
        <authorList>
            <consortium name="The Broad Institute Genomics Platform"/>
            <consortium name="The Broad Institute Microbial Omics Core"/>
            <consortium name="The Broad Institute Genomic Center for Infectious Diseases"/>
            <person name="Earl A."/>
            <person name="Manson A."/>
            <person name="Gilmore M."/>
            <person name="Schwartman J."/>
            <person name="Shea T."/>
            <person name="Abouelleil A."/>
            <person name="Cao P."/>
            <person name="Chapman S."/>
            <person name="Cusick C."/>
            <person name="Young S."/>
            <person name="Neafsey D."/>
            <person name="Nusbaum C."/>
            <person name="Birren B."/>
        </authorList>
    </citation>
    <scope>NUCLEOTIDE SEQUENCE [LARGE SCALE GENOMIC DNA]</scope>
    <source>
        <strain evidence="2 3">12C11_DIV0727</strain>
    </source>
</reference>
<feature type="compositionally biased region" description="Basic and acidic residues" evidence="1">
    <location>
        <begin position="20"/>
        <end position="29"/>
    </location>
</feature>
<feature type="compositionally biased region" description="Basic and acidic residues" evidence="1">
    <location>
        <begin position="1"/>
        <end position="11"/>
    </location>
</feature>
<accession>A0ABZ2T0U4</accession>